<feature type="region of interest" description="Disordered" evidence="1">
    <location>
        <begin position="190"/>
        <end position="219"/>
    </location>
</feature>
<dbReference type="EMBL" id="JARAOO010000003">
    <property type="protein sequence ID" value="KAJ7974943.1"/>
    <property type="molecule type" value="Genomic_DNA"/>
</dbReference>
<proteinExistence type="predicted"/>
<feature type="region of interest" description="Disordered" evidence="1">
    <location>
        <begin position="1"/>
        <end position="21"/>
    </location>
</feature>
<feature type="compositionally biased region" description="Polar residues" evidence="1">
    <location>
        <begin position="366"/>
        <end position="383"/>
    </location>
</feature>
<dbReference type="PANTHER" id="PTHR33701">
    <property type="entry name" value="TRANSMEMBRANE PROTEIN"/>
    <property type="match status" value="1"/>
</dbReference>
<feature type="region of interest" description="Disordered" evidence="1">
    <location>
        <begin position="638"/>
        <end position="661"/>
    </location>
</feature>
<evidence type="ECO:0000313" key="2">
    <source>
        <dbReference type="EMBL" id="KAJ7974943.1"/>
    </source>
</evidence>
<protein>
    <submittedName>
        <fullName evidence="2">Transcriptional regulator ATRX</fullName>
    </submittedName>
</protein>
<feature type="region of interest" description="Disordered" evidence="1">
    <location>
        <begin position="349"/>
        <end position="439"/>
    </location>
</feature>
<accession>A0AAD7Q4V7</accession>
<keyword evidence="3" id="KW-1185">Reference proteome</keyword>
<gene>
    <name evidence="2" type="ORF">O6P43_004933</name>
</gene>
<feature type="compositionally biased region" description="Basic and acidic residues" evidence="1">
    <location>
        <begin position="102"/>
        <end position="126"/>
    </location>
</feature>
<dbReference type="KEGG" id="qsa:O6P43_004933"/>
<feature type="region of interest" description="Disordered" evidence="1">
    <location>
        <begin position="93"/>
        <end position="148"/>
    </location>
</feature>
<reference evidence="2" key="1">
    <citation type="journal article" date="2023" name="Science">
        <title>Elucidation of the pathway for biosynthesis of saponin adjuvants from the soapbark tree.</title>
        <authorList>
            <person name="Reed J."/>
            <person name="Orme A."/>
            <person name="El-Demerdash A."/>
            <person name="Owen C."/>
            <person name="Martin L.B.B."/>
            <person name="Misra R.C."/>
            <person name="Kikuchi S."/>
            <person name="Rejzek M."/>
            <person name="Martin A.C."/>
            <person name="Harkess A."/>
            <person name="Leebens-Mack J."/>
            <person name="Louveau T."/>
            <person name="Stephenson M.J."/>
            <person name="Osbourn A."/>
        </authorList>
    </citation>
    <scope>NUCLEOTIDE SEQUENCE</scope>
    <source>
        <strain evidence="2">S10</strain>
    </source>
</reference>
<name>A0AAD7Q4V7_QUISA</name>
<feature type="compositionally biased region" description="Polar residues" evidence="1">
    <location>
        <begin position="204"/>
        <end position="217"/>
    </location>
</feature>
<feature type="compositionally biased region" description="Basic and acidic residues" evidence="1">
    <location>
        <begin position="307"/>
        <end position="316"/>
    </location>
</feature>
<dbReference type="PANTHER" id="PTHR33701:SF3">
    <property type="entry name" value="TRANSCRIPTIONAL REGULATOR ATRX"/>
    <property type="match status" value="1"/>
</dbReference>
<comment type="caution">
    <text evidence="2">The sequence shown here is derived from an EMBL/GenBank/DDBJ whole genome shotgun (WGS) entry which is preliminary data.</text>
</comment>
<feature type="compositionally biased region" description="Basic and acidic residues" evidence="1">
    <location>
        <begin position="280"/>
        <end position="291"/>
    </location>
</feature>
<feature type="region of interest" description="Disordered" evidence="1">
    <location>
        <begin position="280"/>
        <end position="316"/>
    </location>
</feature>
<sequence length="661" mass="73670">MHNSELDQQDQRTTSSMEDSAAMTVEFLRARLLSERSVSKSARQRADELAKRVFLTVVELEEQLRIVSLQRKMAEKATADVLAILESQGLSDFSEEFDSDQETPHESRREGEMSIDSQVRRNRSDELSGSDVDSSHKPGRNLSWKGRIDSPHSFEKYKASNVGRKNSIASISSSPKHCQGKSCRKIRHRDTRSVVEESSDESFKVNTPENEDASTSGFPDYSNGEPDIMGGESKIQEQQVLSGVTLGNSHDLHGHGKEKDMEKALEHQAQLIGQYEAMEKAQREWEEKFRENNSSTPDSCDPGNHSDITEERDEVKAQVPCPAAVLTSHAQQAKSEVENVCLLGLSETKTNGFLPTSHNDKGGINDQKNTSILASGSSSQEAQVSLAKEEQDQEIPESCHHHASSSSLHGPHLHSSFKHPPADSFSEDVHGVLPQGAPPGNGNLALVPHEPPRELRGVLDSLKQARLSLKQKINRFPFVEGGYASKAIEPLVSESKGRDRFEIPVGCSGLFRLPTDFSAEANTRSNLLNSASRIASENFYPDEGTAEASGGQFGTSPYYMETRLNFFPDDQSLKSQYTENRLRLDIQNSHLDPYLERGLRSSSRDFYPTYPIHPSRELMPRMPFSERFSRPYPPYPSRIVGGPPADPFSFHEDRVMPNGYR</sequence>
<dbReference type="Proteomes" id="UP001163823">
    <property type="component" value="Chromosome 3"/>
</dbReference>
<organism evidence="2 3">
    <name type="scientific">Quillaja saponaria</name>
    <name type="common">Soap bark tree</name>
    <dbReference type="NCBI Taxonomy" id="32244"/>
    <lineage>
        <taxon>Eukaryota</taxon>
        <taxon>Viridiplantae</taxon>
        <taxon>Streptophyta</taxon>
        <taxon>Embryophyta</taxon>
        <taxon>Tracheophyta</taxon>
        <taxon>Spermatophyta</taxon>
        <taxon>Magnoliopsida</taxon>
        <taxon>eudicotyledons</taxon>
        <taxon>Gunneridae</taxon>
        <taxon>Pentapetalae</taxon>
        <taxon>rosids</taxon>
        <taxon>fabids</taxon>
        <taxon>Fabales</taxon>
        <taxon>Quillajaceae</taxon>
        <taxon>Quillaja</taxon>
    </lineage>
</organism>
<dbReference type="AlphaFoldDB" id="A0AAD7Q4V7"/>
<evidence type="ECO:0000256" key="1">
    <source>
        <dbReference type="SAM" id="MobiDB-lite"/>
    </source>
</evidence>
<evidence type="ECO:0000313" key="3">
    <source>
        <dbReference type="Proteomes" id="UP001163823"/>
    </source>
</evidence>